<evidence type="ECO:0000313" key="1">
    <source>
        <dbReference type="EMBL" id="SVA77645.1"/>
    </source>
</evidence>
<protein>
    <recommendedName>
        <fullName evidence="2">EthD domain-containing protein</fullName>
    </recommendedName>
</protein>
<dbReference type="InterPro" id="IPR011008">
    <property type="entry name" value="Dimeric_a/b-barrel"/>
</dbReference>
<proteinExistence type="predicted"/>
<gene>
    <name evidence="1" type="ORF">METZ01_LOCUS130499</name>
</gene>
<accession>A0A381YKU9</accession>
<dbReference type="EMBL" id="UINC01018477">
    <property type="protein sequence ID" value="SVA77645.1"/>
    <property type="molecule type" value="Genomic_DNA"/>
</dbReference>
<reference evidence="1" key="1">
    <citation type="submission" date="2018-05" db="EMBL/GenBank/DDBJ databases">
        <authorList>
            <person name="Lanie J.A."/>
            <person name="Ng W.-L."/>
            <person name="Kazmierczak K.M."/>
            <person name="Andrzejewski T.M."/>
            <person name="Davidsen T.M."/>
            <person name="Wayne K.J."/>
            <person name="Tettelin H."/>
            <person name="Glass J.I."/>
            <person name="Rusch D."/>
            <person name="Podicherti R."/>
            <person name="Tsui H.-C.T."/>
            <person name="Winkler M.E."/>
        </authorList>
    </citation>
    <scope>NUCLEOTIDE SEQUENCE</scope>
</reference>
<evidence type="ECO:0008006" key="2">
    <source>
        <dbReference type="Google" id="ProtNLM"/>
    </source>
</evidence>
<sequence>MTVAYFLDITATPENVDPLRKLYRNLVAPDLLKRDEVESVHLFVSDKAERLFDSDQKPPELSLQVDVRSIESLQEIIAGSDLATLFPLLDGCKATQDCFEPIHFPVAGEAEPLPRRALLSYNVRYYQPVGDVKTFVEFYLTHHPQILTDLPLIRNILCYLPIQLDDQIGFPGTSCIIGNEVVFDTFQDFRAAQLSDVRVRLREDMQASPVPAGPNTHFTFRREDFFK</sequence>
<dbReference type="AlphaFoldDB" id="A0A381YKU9"/>
<name>A0A381YKU9_9ZZZZ</name>
<organism evidence="1">
    <name type="scientific">marine metagenome</name>
    <dbReference type="NCBI Taxonomy" id="408172"/>
    <lineage>
        <taxon>unclassified sequences</taxon>
        <taxon>metagenomes</taxon>
        <taxon>ecological metagenomes</taxon>
    </lineage>
</organism>
<dbReference type="SUPFAM" id="SSF54909">
    <property type="entry name" value="Dimeric alpha+beta barrel"/>
    <property type="match status" value="1"/>
</dbReference>